<keyword evidence="5" id="KW-1185">Reference proteome</keyword>
<feature type="transmembrane region" description="Helical" evidence="2">
    <location>
        <begin position="298"/>
        <end position="321"/>
    </location>
</feature>
<evidence type="ECO:0000256" key="3">
    <source>
        <dbReference type="SAM" id="SignalP"/>
    </source>
</evidence>
<dbReference type="Proteomes" id="UP000624709">
    <property type="component" value="Unassembled WGS sequence"/>
</dbReference>
<comment type="caution">
    <text evidence="4">The sequence shown here is derived from an EMBL/GenBank/DDBJ whole genome shotgun (WGS) entry which is preliminary data.</text>
</comment>
<name>A0ABQ4B7D9_9ACTN</name>
<evidence type="ECO:0000313" key="4">
    <source>
        <dbReference type="EMBL" id="GIE66572.1"/>
    </source>
</evidence>
<protein>
    <submittedName>
        <fullName evidence="4">Uncharacterized protein</fullName>
    </submittedName>
</protein>
<reference evidence="4 5" key="1">
    <citation type="submission" date="2021-01" db="EMBL/GenBank/DDBJ databases">
        <title>Whole genome shotgun sequence of Actinoplanes palleronii NBRC 14916.</title>
        <authorList>
            <person name="Komaki H."/>
            <person name="Tamura T."/>
        </authorList>
    </citation>
    <scope>NUCLEOTIDE SEQUENCE [LARGE SCALE GENOMIC DNA]</scope>
    <source>
        <strain evidence="4 5">NBRC 14916</strain>
    </source>
</reference>
<evidence type="ECO:0000313" key="5">
    <source>
        <dbReference type="Proteomes" id="UP000624709"/>
    </source>
</evidence>
<feature type="compositionally biased region" description="Low complexity" evidence="1">
    <location>
        <begin position="134"/>
        <end position="166"/>
    </location>
</feature>
<feature type="region of interest" description="Disordered" evidence="1">
    <location>
        <begin position="134"/>
        <end position="277"/>
    </location>
</feature>
<feature type="signal peptide" evidence="3">
    <location>
        <begin position="1"/>
        <end position="31"/>
    </location>
</feature>
<evidence type="ECO:0000256" key="1">
    <source>
        <dbReference type="SAM" id="MobiDB-lite"/>
    </source>
</evidence>
<feature type="compositionally biased region" description="Low complexity" evidence="1">
    <location>
        <begin position="177"/>
        <end position="186"/>
    </location>
</feature>
<keyword evidence="3" id="KW-0732">Signal</keyword>
<feature type="chain" id="PRO_5046026173" evidence="3">
    <location>
        <begin position="32"/>
        <end position="331"/>
    </location>
</feature>
<evidence type="ECO:0000256" key="2">
    <source>
        <dbReference type="SAM" id="Phobius"/>
    </source>
</evidence>
<sequence length="331" mass="33366">MARRFRYRVAALVASGLLLGLPLLSTGTASADQFEPGDRRVTFGGGVLGLSCSSQPSVEKLTVPADSTLHVVNRTGHDARLELAGASKGVIPDDGAAEVLFRRGTTPVLLTPDCTGADDPVPMLVTAVPSAAASLANPAPGDSDSAGTSSMGTGSSGNSSVSGSARPTDRPPRSRPTRTSADSTRAGLRVPDDDRPSTPARDTTSAATATPRDDQPHKIKSKASRTADTAASAFAGMPPGDRASMAPADPASVTGVTSADPVVPGFEDSPGAEADRPLAAPAAEPVAALQPLRTTRPIGLLGLTAIVCVLGVLTAAIRAIVSQRASRANLA</sequence>
<keyword evidence="2" id="KW-1133">Transmembrane helix</keyword>
<proteinExistence type="predicted"/>
<dbReference type="EMBL" id="BOMS01000037">
    <property type="protein sequence ID" value="GIE66572.1"/>
    <property type="molecule type" value="Genomic_DNA"/>
</dbReference>
<organism evidence="4 5">
    <name type="scientific">Actinoplanes palleronii</name>
    <dbReference type="NCBI Taxonomy" id="113570"/>
    <lineage>
        <taxon>Bacteria</taxon>
        <taxon>Bacillati</taxon>
        <taxon>Actinomycetota</taxon>
        <taxon>Actinomycetes</taxon>
        <taxon>Micromonosporales</taxon>
        <taxon>Micromonosporaceae</taxon>
        <taxon>Actinoplanes</taxon>
    </lineage>
</organism>
<dbReference type="RefSeq" id="WP_203825286.1">
    <property type="nucleotide sequence ID" value="NZ_BAAATY010000007.1"/>
</dbReference>
<keyword evidence="2" id="KW-0472">Membrane</keyword>
<keyword evidence="2" id="KW-0812">Transmembrane</keyword>
<gene>
    <name evidence="4" type="ORF">Apa02nite_026800</name>
</gene>
<accession>A0ABQ4B7D9</accession>